<proteinExistence type="predicted"/>
<protein>
    <submittedName>
        <fullName evidence="2">Uncharacterized protein</fullName>
    </submittedName>
</protein>
<organism evidence="2 3">
    <name type="scientific">Clohesyomyces aquaticus</name>
    <dbReference type="NCBI Taxonomy" id="1231657"/>
    <lineage>
        <taxon>Eukaryota</taxon>
        <taxon>Fungi</taxon>
        <taxon>Dikarya</taxon>
        <taxon>Ascomycota</taxon>
        <taxon>Pezizomycotina</taxon>
        <taxon>Dothideomycetes</taxon>
        <taxon>Pleosporomycetidae</taxon>
        <taxon>Pleosporales</taxon>
        <taxon>Lindgomycetaceae</taxon>
        <taxon>Clohesyomyces</taxon>
    </lineage>
</organism>
<feature type="region of interest" description="Disordered" evidence="1">
    <location>
        <begin position="166"/>
        <end position="192"/>
    </location>
</feature>
<dbReference type="EMBL" id="MCFA01000033">
    <property type="protein sequence ID" value="ORY14402.1"/>
    <property type="molecule type" value="Genomic_DNA"/>
</dbReference>
<feature type="compositionally biased region" description="Low complexity" evidence="1">
    <location>
        <begin position="37"/>
        <end position="54"/>
    </location>
</feature>
<feature type="region of interest" description="Disordered" evidence="1">
    <location>
        <begin position="1"/>
        <end position="135"/>
    </location>
</feature>
<keyword evidence="3" id="KW-1185">Reference proteome</keyword>
<gene>
    <name evidence="2" type="ORF">BCR34DRAFT_231859</name>
</gene>
<name>A0A1Y1ZVY7_9PLEO</name>
<sequence length="208" mass="21676">MTPPVQKPTPTMNPRDNTINAAVHHNQTTWGAQSKQTTSAPAPAAATPPTYAGALQGMDFGGPFGLAPPTRCTAGTYPSSASQFHAGVGSPSTRTPTQGRRDRSRGGSRSGPRRRPSESAFAHKKRWDQGPLPSGADVYPVDAGYVNPGGRPTALGTVQMWVAPAGQEEGGGVEGRAPESSGGGERRADWRYTMEEDSGVIYGITMGG</sequence>
<comment type="caution">
    <text evidence="2">The sequence shown here is derived from an EMBL/GenBank/DDBJ whole genome shotgun (WGS) entry which is preliminary data.</text>
</comment>
<accession>A0A1Y1ZVY7</accession>
<evidence type="ECO:0000313" key="3">
    <source>
        <dbReference type="Proteomes" id="UP000193144"/>
    </source>
</evidence>
<feature type="compositionally biased region" description="Polar residues" evidence="1">
    <location>
        <begin position="8"/>
        <end position="36"/>
    </location>
</feature>
<evidence type="ECO:0000256" key="1">
    <source>
        <dbReference type="SAM" id="MobiDB-lite"/>
    </source>
</evidence>
<dbReference type="Proteomes" id="UP000193144">
    <property type="component" value="Unassembled WGS sequence"/>
</dbReference>
<reference evidence="2 3" key="1">
    <citation type="submission" date="2016-07" db="EMBL/GenBank/DDBJ databases">
        <title>Pervasive Adenine N6-methylation of Active Genes in Fungi.</title>
        <authorList>
            <consortium name="DOE Joint Genome Institute"/>
            <person name="Mondo S.J."/>
            <person name="Dannebaum R.O."/>
            <person name="Kuo R.C."/>
            <person name="Labutti K."/>
            <person name="Haridas S."/>
            <person name="Kuo A."/>
            <person name="Salamov A."/>
            <person name="Ahrendt S.R."/>
            <person name="Lipzen A."/>
            <person name="Sullivan W."/>
            <person name="Andreopoulos W.B."/>
            <person name="Clum A."/>
            <person name="Lindquist E."/>
            <person name="Daum C."/>
            <person name="Ramamoorthy G.K."/>
            <person name="Gryganskyi A."/>
            <person name="Culley D."/>
            <person name="Magnuson J.K."/>
            <person name="James T.Y."/>
            <person name="O'Malley M.A."/>
            <person name="Stajich J.E."/>
            <person name="Spatafora J.W."/>
            <person name="Visel A."/>
            <person name="Grigoriev I.V."/>
        </authorList>
    </citation>
    <scope>NUCLEOTIDE SEQUENCE [LARGE SCALE GENOMIC DNA]</scope>
    <source>
        <strain evidence="2 3">CBS 115471</strain>
    </source>
</reference>
<evidence type="ECO:0000313" key="2">
    <source>
        <dbReference type="EMBL" id="ORY14402.1"/>
    </source>
</evidence>
<dbReference type="AlphaFoldDB" id="A0A1Y1ZVY7"/>